<keyword evidence="2" id="KW-1133">Transmembrane helix</keyword>
<accession>A0A6I4T4U3</accession>
<sequence length="651" mass="69524">MNQKLRLIVNFAGQDRLSGRLRNITAHGREGSRILAEMKGEARKAERELRDLRGEIAQGVATGRKLSDLVERERQLAAAARQANQRFEEQERRLQKITAHRERWGRVQQATGKAGAYASAAITLPAVAFARGAFQKAVDNEELESAYAQTFGNQTSVMDQWAARTAATLGRTQMELKNAANTFGIFFNQVTPDGAQSAAMSQKFSVLAQDLASFYNTDEQTALDKLRSGLTGEAEPLRDFGVFLSAATVQQQAYKMGLAKTGEELTEQQKIQARYALILASTTNAQGDVLRTQDSTANRLRAANSAWTDLQITVGEKLIPALTPAIGVFADLINKFSELSPETQKWIVVAGVAAAALGPLLLGISAAATGIRALIGPIMLMNSGWKAFKVAKEAGKFTRIASLARGAVPAMLSFGKAALTMGWGFLRAGLLMLANPAVLAITLLVLAIGAAAYLIYRHWDTIKLAFANGVAALGRAWEWIKSSFSAGIVWLQALPAKMASFGRAMIEGLVNGIMAAPGKVWNALKSIVLGGLSRVRDLLQINSPSRVFMRIGGYVSEGMAQGIDRGGKRSVRAAQSLASRVATAGLASASLAVAAPASAAPAPMATLGPITITIKAAPGQSEQEIAEAAIREMRRQEAIARASAFQDDDDD</sequence>
<evidence type="ECO:0000256" key="2">
    <source>
        <dbReference type="SAM" id="Phobius"/>
    </source>
</evidence>
<evidence type="ECO:0000313" key="3">
    <source>
        <dbReference type="EMBL" id="MXO66264.1"/>
    </source>
</evidence>
<dbReference type="RefSeq" id="WP_160736690.1">
    <property type="nucleotide sequence ID" value="NZ_WTYT01000004.1"/>
</dbReference>
<feature type="transmembrane region" description="Helical" evidence="2">
    <location>
        <begin position="406"/>
        <end position="425"/>
    </location>
</feature>
<feature type="transmembrane region" description="Helical" evidence="2">
    <location>
        <begin position="346"/>
        <end position="371"/>
    </location>
</feature>
<keyword evidence="4" id="KW-1185">Reference proteome</keyword>
<evidence type="ECO:0000313" key="4">
    <source>
        <dbReference type="Proteomes" id="UP000438476"/>
    </source>
</evidence>
<keyword evidence="2" id="KW-0472">Membrane</keyword>
<keyword evidence="2" id="KW-0812">Transmembrane</keyword>
<dbReference type="AlphaFoldDB" id="A0A6I4T4U3"/>
<feature type="transmembrane region" description="Helical" evidence="2">
    <location>
        <begin position="437"/>
        <end position="456"/>
    </location>
</feature>
<keyword evidence="1" id="KW-0175">Coiled coil</keyword>
<proteinExistence type="predicted"/>
<evidence type="ECO:0000256" key="1">
    <source>
        <dbReference type="SAM" id="Coils"/>
    </source>
</evidence>
<reference evidence="3 4" key="1">
    <citation type="submission" date="2019-12" db="EMBL/GenBank/DDBJ databases">
        <title>Genomic-based taxomic classification of the family Erythrobacteraceae.</title>
        <authorList>
            <person name="Xu L."/>
        </authorList>
    </citation>
    <scope>NUCLEOTIDE SEQUENCE [LARGE SCALE GENOMIC DNA]</scope>
    <source>
        <strain evidence="3 4">LMG 29518</strain>
    </source>
</reference>
<organism evidence="3 4">
    <name type="scientific">Altericroceibacterium endophyticum</name>
    <dbReference type="NCBI Taxonomy" id="1808508"/>
    <lineage>
        <taxon>Bacteria</taxon>
        <taxon>Pseudomonadati</taxon>
        <taxon>Pseudomonadota</taxon>
        <taxon>Alphaproteobacteria</taxon>
        <taxon>Sphingomonadales</taxon>
        <taxon>Erythrobacteraceae</taxon>
        <taxon>Altericroceibacterium</taxon>
    </lineage>
</organism>
<dbReference type="EMBL" id="WTYT01000004">
    <property type="protein sequence ID" value="MXO66264.1"/>
    <property type="molecule type" value="Genomic_DNA"/>
</dbReference>
<name>A0A6I4T4U3_9SPHN</name>
<feature type="coiled-coil region" evidence="1">
    <location>
        <begin position="35"/>
        <end position="100"/>
    </location>
</feature>
<gene>
    <name evidence="3" type="ORF">GRI91_10895</name>
</gene>
<dbReference type="Proteomes" id="UP000438476">
    <property type="component" value="Unassembled WGS sequence"/>
</dbReference>
<dbReference type="InterPro" id="IPR010090">
    <property type="entry name" value="Phage_tape_meas"/>
</dbReference>
<comment type="caution">
    <text evidence="3">The sequence shown here is derived from an EMBL/GenBank/DDBJ whole genome shotgun (WGS) entry which is preliminary data.</text>
</comment>
<protein>
    <submittedName>
        <fullName evidence="3">Phage tail tape measure protein</fullName>
    </submittedName>
</protein>
<dbReference type="NCBIfam" id="TIGR01760">
    <property type="entry name" value="tape_meas_TP901"/>
    <property type="match status" value="1"/>
</dbReference>
<dbReference type="OrthoDB" id="8019720at2"/>